<feature type="compositionally biased region" description="Polar residues" evidence="4">
    <location>
        <begin position="806"/>
        <end position="816"/>
    </location>
</feature>
<accession>A0A8P4GV44</accession>
<dbReference type="GO" id="GO:0019901">
    <property type="term" value="F:protein kinase binding"/>
    <property type="evidence" value="ECO:0007669"/>
    <property type="project" value="TreeGrafter"/>
</dbReference>
<feature type="compositionally biased region" description="Low complexity" evidence="4">
    <location>
        <begin position="731"/>
        <end position="741"/>
    </location>
</feature>
<feature type="compositionally biased region" description="Basic and acidic residues" evidence="4">
    <location>
        <begin position="1219"/>
        <end position="1289"/>
    </location>
</feature>
<feature type="region of interest" description="Disordered" evidence="4">
    <location>
        <begin position="1188"/>
        <end position="1375"/>
    </location>
</feature>
<feature type="region of interest" description="Disordered" evidence="4">
    <location>
        <begin position="291"/>
        <end position="310"/>
    </location>
</feature>
<feature type="region of interest" description="Disordered" evidence="4">
    <location>
        <begin position="439"/>
        <end position="592"/>
    </location>
</feature>
<dbReference type="PANTHER" id="PTHR16181">
    <property type="entry name" value="PROTEIN FAM83A-RELATED"/>
    <property type="match status" value="1"/>
</dbReference>
<feature type="compositionally biased region" description="Polar residues" evidence="4">
    <location>
        <begin position="528"/>
        <end position="544"/>
    </location>
</feature>
<feature type="compositionally biased region" description="Polar residues" evidence="4">
    <location>
        <begin position="1126"/>
        <end position="1136"/>
    </location>
</feature>
<feature type="region of interest" description="Disordered" evidence="4">
    <location>
        <begin position="331"/>
        <end position="381"/>
    </location>
</feature>
<dbReference type="GO" id="GO:0007165">
    <property type="term" value="P:signal transduction"/>
    <property type="evidence" value="ECO:0007669"/>
    <property type="project" value="TreeGrafter"/>
</dbReference>
<dbReference type="Pfam" id="PF07894">
    <property type="entry name" value="SACK1"/>
    <property type="match status" value="1"/>
</dbReference>
<organism evidence="6 7">
    <name type="scientific">Dicentrarchus labrax</name>
    <name type="common">European seabass</name>
    <name type="synonym">Morone labrax</name>
    <dbReference type="NCBI Taxonomy" id="13489"/>
    <lineage>
        <taxon>Eukaryota</taxon>
        <taxon>Metazoa</taxon>
        <taxon>Chordata</taxon>
        <taxon>Craniata</taxon>
        <taxon>Vertebrata</taxon>
        <taxon>Euteleostomi</taxon>
        <taxon>Actinopterygii</taxon>
        <taxon>Neopterygii</taxon>
        <taxon>Teleostei</taxon>
        <taxon>Neoteleostei</taxon>
        <taxon>Acanthomorphata</taxon>
        <taxon>Eupercaria</taxon>
        <taxon>Moronidae</taxon>
        <taxon>Dicentrarchus</taxon>
    </lineage>
</organism>
<evidence type="ECO:0000256" key="4">
    <source>
        <dbReference type="SAM" id="MobiDB-lite"/>
    </source>
</evidence>
<comment type="subcellular location">
    <subcellularLocation>
        <location evidence="1">Cytoplasm</location>
    </subcellularLocation>
</comment>
<dbReference type="InterPro" id="IPR012461">
    <property type="entry name" value="SACK1"/>
</dbReference>
<keyword evidence="3" id="KW-0963">Cytoplasm</keyword>
<feature type="compositionally biased region" description="Basic and acidic residues" evidence="4">
    <location>
        <begin position="512"/>
        <end position="527"/>
    </location>
</feature>
<feature type="compositionally biased region" description="Low complexity" evidence="4">
    <location>
        <begin position="692"/>
        <end position="724"/>
    </location>
</feature>
<evidence type="ECO:0000259" key="5">
    <source>
        <dbReference type="Pfam" id="PF07894"/>
    </source>
</evidence>
<keyword evidence="7" id="KW-1185">Reference proteome</keyword>
<dbReference type="PANTHER" id="PTHR16181:SF29">
    <property type="entry name" value="PROTEIN FAM83A-RELATED"/>
    <property type="match status" value="1"/>
</dbReference>
<feature type="region of interest" description="Disordered" evidence="4">
    <location>
        <begin position="608"/>
        <end position="745"/>
    </location>
</feature>
<dbReference type="Proteomes" id="UP000694389">
    <property type="component" value="Unassembled WGS sequence"/>
</dbReference>
<evidence type="ECO:0000313" key="6">
    <source>
        <dbReference type="Ensembl" id="ENSDLAP00005083993.1"/>
    </source>
</evidence>
<feature type="compositionally biased region" description="Low complexity" evidence="4">
    <location>
        <begin position="1535"/>
        <end position="1545"/>
    </location>
</feature>
<feature type="region of interest" description="Disordered" evidence="4">
    <location>
        <begin position="1455"/>
        <end position="1477"/>
    </location>
</feature>
<dbReference type="SUPFAM" id="SSF56024">
    <property type="entry name" value="Phospholipase D/nuclease"/>
    <property type="match status" value="1"/>
</dbReference>
<evidence type="ECO:0000256" key="3">
    <source>
        <dbReference type="ARBA" id="ARBA00022490"/>
    </source>
</evidence>
<proteinExistence type="inferred from homology"/>
<dbReference type="FunFam" id="3.30.870.10:FF:000004">
    <property type="entry name" value="protein FAM83H isoform X2"/>
    <property type="match status" value="1"/>
</dbReference>
<feature type="compositionally biased region" description="Polar residues" evidence="4">
    <location>
        <begin position="645"/>
        <end position="668"/>
    </location>
</feature>
<name>A0A8P4GV44_DICLA</name>
<dbReference type="Ensembl" id="ENSDLAT00005069658.1">
    <property type="protein sequence ID" value="ENSDLAP00005083993.1"/>
    <property type="gene ID" value="ENSDLAG00005025800.2"/>
</dbReference>
<dbReference type="GO" id="GO:0005737">
    <property type="term" value="C:cytoplasm"/>
    <property type="evidence" value="ECO:0007669"/>
    <property type="project" value="UniProtKB-SubCell"/>
</dbReference>
<feature type="compositionally biased region" description="Polar residues" evidence="4">
    <location>
        <begin position="1188"/>
        <end position="1204"/>
    </location>
</feature>
<feature type="region of interest" description="Disordered" evidence="4">
    <location>
        <begin position="1529"/>
        <end position="1555"/>
    </location>
</feature>
<feature type="compositionally biased region" description="Low complexity" evidence="4">
    <location>
        <begin position="1205"/>
        <end position="1218"/>
    </location>
</feature>
<evidence type="ECO:0000256" key="1">
    <source>
        <dbReference type="ARBA" id="ARBA00004496"/>
    </source>
</evidence>
<protein>
    <recommendedName>
        <fullName evidence="5">Scaffolding anchor of CK1 domain-containing protein</fullName>
    </recommendedName>
</protein>
<reference evidence="6" key="2">
    <citation type="submission" date="2025-09" db="UniProtKB">
        <authorList>
            <consortium name="Ensembl"/>
        </authorList>
    </citation>
    <scope>IDENTIFICATION</scope>
</reference>
<evidence type="ECO:0000313" key="7">
    <source>
        <dbReference type="Proteomes" id="UP000694389"/>
    </source>
</evidence>
<feature type="compositionally biased region" description="Low complexity" evidence="4">
    <location>
        <begin position="558"/>
        <end position="569"/>
    </location>
</feature>
<feature type="compositionally biased region" description="Polar residues" evidence="4">
    <location>
        <begin position="608"/>
        <end position="633"/>
    </location>
</feature>
<reference evidence="6" key="1">
    <citation type="submission" date="2025-08" db="UniProtKB">
        <authorList>
            <consortium name="Ensembl"/>
        </authorList>
    </citation>
    <scope>IDENTIFICATION</scope>
</reference>
<gene>
    <name evidence="6" type="primary">LOC127356893</name>
</gene>
<feature type="compositionally biased region" description="Basic and acidic residues" evidence="4">
    <location>
        <begin position="1325"/>
        <end position="1355"/>
    </location>
</feature>
<feature type="region of interest" description="Disordered" evidence="4">
    <location>
        <begin position="1098"/>
        <end position="1141"/>
    </location>
</feature>
<sequence length="1555" mass="169570">MALSQLQCLDDNHVNPRTHESKPEFLYCEDQRLALEALLQDGREAFFKYLETRGLRGFLSDLELETLAGAVEPYDPGTELYPENAEVDEPPLSLTYWPELSDTSIPHMDLGWPDCDAYRGVTRTTMYSQPPLDGQTHIKEIVRKMIAQAQRVIAVVMDVFTDVDIFRDLLDAGFKRKVSVYILLEHTSLPHFLSMCRRANMHAGHLKHLRVRCIEGVEFHTRSSTKVRGRMGHRFMFIDGDKAVSGSYSFTWTSSRLERNLVTVVTGQAVDGFDRLFRTLYGTSSSVDIRQVATEPEPEPEPLPQPAAVAPPSAAIARKLYNPKYALALGNPSPSPAPSAENSNANKTKSQKNCKTPEVPDTKKGRRRRASKEAIQEAPPIHPGLIDLEKACLMSYLPTWPEPDPSSDVIGFINIRDSNKPNQVHLQRSEMFGTSQAIRFSSPFNRPKETLPEVAKPRQQMQMSKLKPAQDKTEAEESVVDRAQPTQLNAQPDEIKSNAEAPKQNSPAPECESEKDITETLNTKDKLQSNTPSNQETSHNTTPHLNAHAPPRSSSKVSTPNTSTPSHSTQGVTTNNPKPDSLPGSKTKEAETSLNTQCAVGYKAHILESNSTQTSDPRGPTDSNTGGHTQTKTVLPHTDSHTQDAHTQPQNSSEITPNIQTPTVNTHGSPSSTSAMSSQPVSFTSLSENHQISITTSTTTSASSSLSSISSSSSFPPVTSSSTAPNPPLPSSSKSSSLTSAPPIPKPRTIQLIIKDGVTSVGQKLPEFSVARRPETSTDALVVPSVPAVATVAQTSPEKKPETVPELQNNSGSKTGAQKDAENTGNIGEAPRQKQSGTSQETKNEVAVGLHDDKAGMQLVTGSNLEAQSDVLITDAPKAESVNIQEIIQKDVEPKTFTSLDCKLTPQIDCVAVVQAGTKAPERAPADCEFPEVPNENRKNVTQGKTYRATPHELQRISYCESSPHNIGALNAVESLKVPTHTVSATHNPHMSKDSAGDSTHTSVVDTLGQQGYPSFTPEHCTDTMPNITKHNTHSTLQELIPKARGNTHTPEKPLHLHISDTHVPDLRSATPETESRLLAALACAPTPHGFIPCMPTPDSQTHTPDPRSYTPDFRTPTPDGYVSPRTDSALSTTSEEYYECRDSPLHEPVFDRAAYSNHGTTEDHVSFTHTNTPNATSVATSPAYINYNTLGTTDQNTSSSETQSLSGPPSDSSSSSLIEKKLKRGEEETVNEENGREVDEKERKVSVAERSTEGDLRGTQRKASEEAKRTADHFNQSKDLTETVETSKEAQPQDPKRKRVLNQSAAERLVDGGVTPGELTSEGAEPKRLSTGDLKPKTVSTEGDRPQLTKETEGQKLLQTPPRPPRDQPSRPLCPLSASQHFGPHPWVSRQLNKAENKALHSSFLVLDNGSSPCRPTARPPPPAVAGAVGSAAGQKQAEVLHSQQSLLSRQSLAVQGRAGQSPNQHPYPKPQASFLHTHPNVQSQLHPHSQIQTVSAQEARCQEEGRAPFTVSFSRLYSLKGLKEKMNKLPVQSRRTSTSSPSKTTRRHMLVLR</sequence>
<dbReference type="InterPro" id="IPR050944">
    <property type="entry name" value="FAM83"/>
</dbReference>
<feature type="compositionally biased region" description="Basic residues" evidence="4">
    <location>
        <begin position="1546"/>
        <end position="1555"/>
    </location>
</feature>
<dbReference type="Gene3D" id="3.30.870.10">
    <property type="entry name" value="Endonuclease Chain A"/>
    <property type="match status" value="1"/>
</dbReference>
<evidence type="ECO:0000256" key="2">
    <source>
        <dbReference type="ARBA" id="ARBA00006937"/>
    </source>
</evidence>
<comment type="similarity">
    <text evidence="2">Belongs to the FAM83 family.</text>
</comment>
<feature type="region of interest" description="Disordered" evidence="4">
    <location>
        <begin position="792"/>
        <end position="842"/>
    </location>
</feature>
<dbReference type="GeneTree" id="ENSGT00940000157932"/>
<feature type="domain" description="Scaffolding anchor of CK1" evidence="5">
    <location>
        <begin position="16"/>
        <end position="285"/>
    </location>
</feature>
<feature type="compositionally biased region" description="Low complexity" evidence="4">
    <location>
        <begin position="669"/>
        <end position="682"/>
    </location>
</feature>